<dbReference type="PANTHER" id="PTHR23253">
    <property type="entry name" value="EUKARYOTIC TRANSLATION INITIATION FACTOR 4 GAMMA"/>
    <property type="match status" value="1"/>
</dbReference>
<feature type="domain" description="MI" evidence="5">
    <location>
        <begin position="1"/>
        <end position="88"/>
    </location>
</feature>
<organism evidence="6">
    <name type="scientific">Sesamum radiatum</name>
    <name type="common">Black benniseed</name>
    <dbReference type="NCBI Taxonomy" id="300843"/>
    <lineage>
        <taxon>Eukaryota</taxon>
        <taxon>Viridiplantae</taxon>
        <taxon>Streptophyta</taxon>
        <taxon>Embryophyta</taxon>
        <taxon>Tracheophyta</taxon>
        <taxon>Spermatophyta</taxon>
        <taxon>Magnoliopsida</taxon>
        <taxon>eudicotyledons</taxon>
        <taxon>Gunneridae</taxon>
        <taxon>Pentapetalae</taxon>
        <taxon>asterids</taxon>
        <taxon>lamiids</taxon>
        <taxon>Lamiales</taxon>
        <taxon>Pedaliaceae</taxon>
        <taxon>Sesamum</taxon>
    </lineage>
</organism>
<reference evidence="6" key="1">
    <citation type="submission" date="2020-06" db="EMBL/GenBank/DDBJ databases">
        <authorList>
            <person name="Li T."/>
            <person name="Hu X."/>
            <person name="Zhang T."/>
            <person name="Song X."/>
            <person name="Zhang H."/>
            <person name="Dai N."/>
            <person name="Sheng W."/>
            <person name="Hou X."/>
            <person name="Wei L."/>
        </authorList>
    </citation>
    <scope>NUCLEOTIDE SEQUENCE</scope>
    <source>
        <strain evidence="6">G02</strain>
        <tissue evidence="6">Leaf</tissue>
    </source>
</reference>
<dbReference type="AlphaFoldDB" id="A0AAW2VB21"/>
<comment type="similarity">
    <text evidence="1">Belongs to the eukaryotic initiation factor 4G family.</text>
</comment>
<dbReference type="GO" id="GO:0016281">
    <property type="term" value="C:eukaryotic translation initiation factor 4F complex"/>
    <property type="evidence" value="ECO:0007669"/>
    <property type="project" value="TreeGrafter"/>
</dbReference>
<sequence>MVSIWVTDSFERKDVERDLLTKLLINLTKARDGLISEDQLIKGFESVLAILEDAVNDAPRAAEFLGRIFAKVVMENVISLSEIGRLIYEGGEEQGRLVEIGLAAEVLGSVLDIIKSDKGDLVLNEIRSSSNLRLENFRPAGSNKSLRTDKFI</sequence>
<evidence type="ECO:0000259" key="5">
    <source>
        <dbReference type="PROSITE" id="PS51366"/>
    </source>
</evidence>
<dbReference type="InterPro" id="IPR003891">
    <property type="entry name" value="Initiation_fac_eIF4g_MI"/>
</dbReference>
<evidence type="ECO:0000256" key="1">
    <source>
        <dbReference type="ARBA" id="ARBA00005775"/>
    </source>
</evidence>
<evidence type="ECO:0000256" key="3">
    <source>
        <dbReference type="ARBA" id="ARBA00022845"/>
    </source>
</evidence>
<dbReference type="GO" id="GO:0003743">
    <property type="term" value="F:translation initiation factor activity"/>
    <property type="evidence" value="ECO:0007669"/>
    <property type="project" value="UniProtKB-KW"/>
</dbReference>
<dbReference type="Pfam" id="PF02847">
    <property type="entry name" value="MA3"/>
    <property type="match status" value="1"/>
</dbReference>
<reference evidence="6" key="2">
    <citation type="journal article" date="2024" name="Plant">
        <title>Genomic evolution and insights into agronomic trait innovations of Sesamum species.</title>
        <authorList>
            <person name="Miao H."/>
            <person name="Wang L."/>
            <person name="Qu L."/>
            <person name="Liu H."/>
            <person name="Sun Y."/>
            <person name="Le M."/>
            <person name="Wang Q."/>
            <person name="Wei S."/>
            <person name="Zheng Y."/>
            <person name="Lin W."/>
            <person name="Duan Y."/>
            <person name="Cao H."/>
            <person name="Xiong S."/>
            <person name="Wang X."/>
            <person name="Wei L."/>
            <person name="Li C."/>
            <person name="Ma Q."/>
            <person name="Ju M."/>
            <person name="Zhao R."/>
            <person name="Li G."/>
            <person name="Mu C."/>
            <person name="Tian Q."/>
            <person name="Mei H."/>
            <person name="Zhang T."/>
            <person name="Gao T."/>
            <person name="Zhang H."/>
        </authorList>
    </citation>
    <scope>NUCLEOTIDE SEQUENCE</scope>
    <source>
        <strain evidence="6">G02</strain>
    </source>
</reference>
<keyword evidence="4" id="KW-0648">Protein biosynthesis</keyword>
<accession>A0AAW2VB21</accession>
<dbReference type="InterPro" id="IPR016024">
    <property type="entry name" value="ARM-type_fold"/>
</dbReference>
<evidence type="ECO:0000256" key="2">
    <source>
        <dbReference type="ARBA" id="ARBA00022540"/>
    </source>
</evidence>
<dbReference type="SUPFAM" id="SSF48371">
    <property type="entry name" value="ARM repeat"/>
    <property type="match status" value="1"/>
</dbReference>
<comment type="caution">
    <text evidence="6">The sequence shown here is derived from an EMBL/GenBank/DDBJ whole genome shotgun (WGS) entry which is preliminary data.</text>
</comment>
<dbReference type="EMBL" id="JACGWJ010000004">
    <property type="protein sequence ID" value="KAL0425446.1"/>
    <property type="molecule type" value="Genomic_DNA"/>
</dbReference>
<keyword evidence="3" id="KW-0810">Translation regulation</keyword>
<dbReference type="PANTHER" id="PTHR23253:SF9">
    <property type="entry name" value="EUKARYOTIC TRANSLATION INITIATION FACTOR 4 GAMMA 2"/>
    <property type="match status" value="1"/>
</dbReference>
<evidence type="ECO:0000313" key="6">
    <source>
        <dbReference type="EMBL" id="KAL0425446.1"/>
    </source>
</evidence>
<protein>
    <submittedName>
        <fullName evidence="6">Eukaryotic translation initiation factor 4G</fullName>
    </submittedName>
</protein>
<dbReference type="GO" id="GO:0003729">
    <property type="term" value="F:mRNA binding"/>
    <property type="evidence" value="ECO:0007669"/>
    <property type="project" value="TreeGrafter"/>
</dbReference>
<dbReference type="FunFam" id="1.25.40.180:FF:000034">
    <property type="entry name" value="Eukaryotic translation initiation factor 4G"/>
    <property type="match status" value="1"/>
</dbReference>
<evidence type="ECO:0000256" key="4">
    <source>
        <dbReference type="ARBA" id="ARBA00022917"/>
    </source>
</evidence>
<proteinExistence type="inferred from homology"/>
<dbReference type="Gene3D" id="1.25.40.180">
    <property type="match status" value="1"/>
</dbReference>
<dbReference type="PROSITE" id="PS51366">
    <property type="entry name" value="MI"/>
    <property type="match status" value="1"/>
</dbReference>
<keyword evidence="2 6" id="KW-0396">Initiation factor</keyword>
<name>A0AAW2VB21_SESRA</name>
<dbReference type="GO" id="GO:0006417">
    <property type="term" value="P:regulation of translation"/>
    <property type="evidence" value="ECO:0007669"/>
    <property type="project" value="UniProtKB-KW"/>
</dbReference>
<gene>
    <name evidence="6" type="ORF">Sradi_1079400</name>
</gene>